<dbReference type="InterPro" id="IPR007791">
    <property type="entry name" value="DjlA_N"/>
</dbReference>
<organism evidence="2 3">
    <name type="scientific">Paramagnetospirillum marisnigri</name>
    <dbReference type="NCBI Taxonomy" id="1285242"/>
    <lineage>
        <taxon>Bacteria</taxon>
        <taxon>Pseudomonadati</taxon>
        <taxon>Pseudomonadota</taxon>
        <taxon>Alphaproteobacteria</taxon>
        <taxon>Rhodospirillales</taxon>
        <taxon>Magnetospirillaceae</taxon>
        <taxon>Paramagnetospirillum</taxon>
    </lineage>
</organism>
<dbReference type="STRING" id="1285242.A6A04_10250"/>
<dbReference type="AlphaFoldDB" id="A0A178MXF5"/>
<evidence type="ECO:0000313" key="2">
    <source>
        <dbReference type="EMBL" id="OAN55937.1"/>
    </source>
</evidence>
<dbReference type="Gene3D" id="1.10.3680.10">
    <property type="entry name" value="TerB-like"/>
    <property type="match status" value="1"/>
</dbReference>
<dbReference type="CDD" id="cd07177">
    <property type="entry name" value="terB_like"/>
    <property type="match status" value="1"/>
</dbReference>
<sequence length="131" mass="14837">MFLQHLDAGQRRALVIFAYYVMAADNEVAPEELAIVAALEHELGLEGCIHPGEMLVEPLFSEFPDRRSRMAVMLKLYAVAHADRKIHPKERAMLDDYARRIGLTEAEVAALDQWGQRHTALVEEARRLVEG</sequence>
<name>A0A178MXF5_9PROT</name>
<comment type="caution">
    <text evidence="2">The sequence shown here is derived from an EMBL/GenBank/DDBJ whole genome shotgun (WGS) entry which is preliminary data.</text>
</comment>
<proteinExistence type="predicted"/>
<dbReference type="Proteomes" id="UP000078428">
    <property type="component" value="Unassembled WGS sequence"/>
</dbReference>
<dbReference type="InterPro" id="IPR029024">
    <property type="entry name" value="TerB-like"/>
</dbReference>
<dbReference type="EMBL" id="LWQT01000010">
    <property type="protein sequence ID" value="OAN55937.1"/>
    <property type="molecule type" value="Genomic_DNA"/>
</dbReference>
<evidence type="ECO:0000313" key="3">
    <source>
        <dbReference type="Proteomes" id="UP000078428"/>
    </source>
</evidence>
<dbReference type="Pfam" id="PF05099">
    <property type="entry name" value="TerB"/>
    <property type="match status" value="1"/>
</dbReference>
<keyword evidence="3" id="KW-1185">Reference proteome</keyword>
<feature type="domain" description="Co-chaperone DjlA N-terminal" evidence="1">
    <location>
        <begin position="64"/>
        <end position="112"/>
    </location>
</feature>
<reference evidence="2 3" key="1">
    <citation type="submission" date="2016-04" db="EMBL/GenBank/DDBJ databases">
        <title>Draft genome sequence of freshwater magnetotactic bacteria Magnetospirillum marisnigri SP-1 and Magnetospirillum moscoviense BB-1.</title>
        <authorList>
            <person name="Koziaeva V."/>
            <person name="Dziuba M.V."/>
            <person name="Ivanov T.M."/>
            <person name="Kuznetsov B."/>
            <person name="Grouzdev D.S."/>
        </authorList>
    </citation>
    <scope>NUCLEOTIDE SEQUENCE [LARGE SCALE GENOMIC DNA]</scope>
    <source>
        <strain evidence="2 3">SP-1</strain>
    </source>
</reference>
<dbReference type="SUPFAM" id="SSF158682">
    <property type="entry name" value="TerB-like"/>
    <property type="match status" value="1"/>
</dbReference>
<gene>
    <name evidence="2" type="ORF">A6A04_10250</name>
</gene>
<accession>A0A178MXF5</accession>
<protein>
    <recommendedName>
        <fullName evidence="1">Co-chaperone DjlA N-terminal domain-containing protein</fullName>
    </recommendedName>
</protein>
<evidence type="ECO:0000259" key="1">
    <source>
        <dbReference type="Pfam" id="PF05099"/>
    </source>
</evidence>